<dbReference type="EMBL" id="NMPR01000134">
    <property type="protein sequence ID" value="KAA8629494.1"/>
    <property type="molecule type" value="Genomic_DNA"/>
</dbReference>
<organism evidence="2 3">
    <name type="scientific">Sordaria macrospora</name>
    <dbReference type="NCBI Taxonomy" id="5147"/>
    <lineage>
        <taxon>Eukaryota</taxon>
        <taxon>Fungi</taxon>
        <taxon>Dikarya</taxon>
        <taxon>Ascomycota</taxon>
        <taxon>Pezizomycotina</taxon>
        <taxon>Sordariomycetes</taxon>
        <taxon>Sordariomycetidae</taxon>
        <taxon>Sordariales</taxon>
        <taxon>Sordariaceae</taxon>
        <taxon>Sordaria</taxon>
    </lineage>
</organism>
<comment type="caution">
    <text evidence="2">The sequence shown here is derived from an EMBL/GenBank/DDBJ whole genome shotgun (WGS) entry which is preliminary data.</text>
</comment>
<protein>
    <recommendedName>
        <fullName evidence="1">Heterokaryon incompatibility domain-containing protein</fullName>
    </recommendedName>
</protein>
<feature type="domain" description="Heterokaryon incompatibility" evidence="1">
    <location>
        <begin position="180"/>
        <end position="352"/>
    </location>
</feature>
<dbReference type="AlphaFoldDB" id="A0A8S8ZFY8"/>
<evidence type="ECO:0000313" key="2">
    <source>
        <dbReference type="EMBL" id="KAA8629494.1"/>
    </source>
</evidence>
<accession>A0A8S8ZFY8</accession>
<name>A0A8S8ZFY8_SORMA</name>
<dbReference type="VEuPathDB" id="FungiDB:SMAC_05839"/>
<gene>
    <name evidence="2" type="ORF">SMACR_05839</name>
</gene>
<proteinExistence type="predicted"/>
<sequence>MGCTVCNNLQPDEEMPYRSTSLEALQSSFKDGCPQCTFILDASTHLKLFSPSTSTSTSNSNGENPNSIFISLQPSSTDFTIMWTTADKETKYIQIYTPLGHPPAWPGISQGLQLSPSPDSDEAFAFVKAQLQECDDNHPTCKIVGPKPPTRLIDVNFSSESIRLVETAFLPPATKSEVPYIALSYCWGTSKTVTTVSSNYRAHKEQGFLISSLPQTLQDAIAVTRRLNQRYLWIDALCIIQDDLSDWEVESAQMATVYRNAYLTIAAGTAASSDEGFLQGRKHAAGEPGNQVYQALWPLTHEEGEEGGEMNVKTATKLAARILPYFIHAPIHPSSMSQNPLPLDTRGWTLQERALSTRLLRFSTHELSWSCLSVPWECECGHKEYPSPSILSLRSLSAISSWTSTTEPDPADPYRDKQTQVMHLWQSWDAIVTEYNSRKLTQYLDKLPAVSGMAKVFEELTGSSDGGVHCAELELGEFGKKSEH</sequence>
<dbReference type="InterPro" id="IPR010730">
    <property type="entry name" value="HET"/>
</dbReference>
<reference evidence="2 3" key="1">
    <citation type="submission" date="2017-07" db="EMBL/GenBank/DDBJ databases">
        <title>Genome sequence of the Sordaria macrospora wild type strain R19027.</title>
        <authorList>
            <person name="Nowrousian M."/>
            <person name="Teichert I."/>
            <person name="Kueck U."/>
        </authorList>
    </citation>
    <scope>NUCLEOTIDE SEQUENCE [LARGE SCALE GENOMIC DNA]</scope>
    <source>
        <strain evidence="2 3">R19027</strain>
        <tissue evidence="2">Mycelium</tissue>
    </source>
</reference>
<dbReference type="Proteomes" id="UP000433876">
    <property type="component" value="Unassembled WGS sequence"/>
</dbReference>
<evidence type="ECO:0000259" key="1">
    <source>
        <dbReference type="Pfam" id="PF06985"/>
    </source>
</evidence>
<dbReference type="Pfam" id="PF06985">
    <property type="entry name" value="HET"/>
    <property type="match status" value="1"/>
</dbReference>
<dbReference type="PANTHER" id="PTHR33112:SF16">
    <property type="entry name" value="HETEROKARYON INCOMPATIBILITY DOMAIN-CONTAINING PROTEIN"/>
    <property type="match status" value="1"/>
</dbReference>
<dbReference type="PANTHER" id="PTHR33112">
    <property type="entry name" value="DOMAIN PROTEIN, PUTATIVE-RELATED"/>
    <property type="match status" value="1"/>
</dbReference>
<evidence type="ECO:0000313" key="3">
    <source>
        <dbReference type="Proteomes" id="UP000433876"/>
    </source>
</evidence>